<dbReference type="Gene3D" id="3.30.200.20">
    <property type="entry name" value="Phosphorylase Kinase, domain 1"/>
    <property type="match status" value="1"/>
</dbReference>
<organism evidence="1 2">
    <name type="scientific">Acrobeloides nanus</name>
    <dbReference type="NCBI Taxonomy" id="290746"/>
    <lineage>
        <taxon>Eukaryota</taxon>
        <taxon>Metazoa</taxon>
        <taxon>Ecdysozoa</taxon>
        <taxon>Nematoda</taxon>
        <taxon>Chromadorea</taxon>
        <taxon>Rhabditida</taxon>
        <taxon>Tylenchina</taxon>
        <taxon>Cephalobomorpha</taxon>
        <taxon>Cephaloboidea</taxon>
        <taxon>Cephalobidae</taxon>
        <taxon>Acrobeloides</taxon>
    </lineage>
</organism>
<dbReference type="WBParaSite" id="ACRNAN_scaffold9543.g7332.t1">
    <property type="protein sequence ID" value="ACRNAN_scaffold9543.g7332.t1"/>
    <property type="gene ID" value="ACRNAN_scaffold9543.g7332"/>
</dbReference>
<dbReference type="AlphaFoldDB" id="A0A914EPL8"/>
<keyword evidence="1" id="KW-1185">Reference proteome</keyword>
<evidence type="ECO:0000313" key="2">
    <source>
        <dbReference type="WBParaSite" id="ACRNAN_scaffold9543.g7332.t1"/>
    </source>
</evidence>
<sequence>MSIVDVMTLMAVAIKFVAFHNITDWDIFNNQKVSLEITLLLRCKEYPSVIRLLDYYERLDGYLIVMKRPSSYWIFSTIFLIMVL</sequence>
<protein>
    <submittedName>
        <fullName evidence="2">Uncharacterized protein</fullName>
    </submittedName>
</protein>
<proteinExistence type="predicted"/>
<dbReference type="Proteomes" id="UP000887540">
    <property type="component" value="Unplaced"/>
</dbReference>
<reference evidence="2" key="1">
    <citation type="submission" date="2022-11" db="UniProtKB">
        <authorList>
            <consortium name="WormBaseParasite"/>
        </authorList>
    </citation>
    <scope>IDENTIFICATION</scope>
</reference>
<evidence type="ECO:0000313" key="1">
    <source>
        <dbReference type="Proteomes" id="UP000887540"/>
    </source>
</evidence>
<accession>A0A914EPL8</accession>
<name>A0A914EPL8_9BILA</name>